<evidence type="ECO:0008006" key="4">
    <source>
        <dbReference type="Google" id="ProtNLM"/>
    </source>
</evidence>
<feature type="signal peptide" evidence="1">
    <location>
        <begin position="1"/>
        <end position="21"/>
    </location>
</feature>
<dbReference type="EMBL" id="JAIZAY010000001">
    <property type="protein sequence ID" value="KAJ8048595.1"/>
    <property type="molecule type" value="Genomic_DNA"/>
</dbReference>
<reference evidence="2" key="1">
    <citation type="submission" date="2021-10" db="EMBL/GenBank/DDBJ databases">
        <title>Tropical sea cucumber genome reveals ecological adaptation and Cuvierian tubules defense mechanism.</title>
        <authorList>
            <person name="Chen T."/>
        </authorList>
    </citation>
    <scope>NUCLEOTIDE SEQUENCE</scope>
    <source>
        <strain evidence="2">Nanhai2018</strain>
        <tissue evidence="2">Muscle</tissue>
    </source>
</reference>
<feature type="chain" id="PRO_5040147613" description="Ig-like domain-containing protein" evidence="1">
    <location>
        <begin position="22"/>
        <end position="492"/>
    </location>
</feature>
<sequence length="492" mass="54202">MGSNSCDITCMLLLLTCVVTPLDPFPEVSNCSLEVEICLQKFHMISRLTCVVRNARPAMTLGWKAVSAFEKRSVSSYSSVTRNNSVYTSHATVLQHSLSNSSWLSLYICETNPVPGIFDKHESLVLVRNYAFFNVTAIEPIAIYIEQNSPLKLNFSTKSIICQVWEMRHKTSDEFQPLISAVLLDSTFVEKYDDGYELYEGALVVSGASVKNDGTYRCIGSDGIKDTIVIYDVVGYVSPVPAYPVVNNCYHQHCILEVPFEGDLKCSVRGVRPRVTLRWEEVVKDLGSTISFYESHLSFEEEGDVFNVYLTSKYRLNYEFATRSTVECKMFEGHIKALNTITRLDLIFSNGYTNKKRARSKSTDLEEGIELLLPEGKLKLFLDHLKETYKNQYVAIQPIPYIRERLFCVGRVFVEGGFEFLHQSVGQKGHEIWEHLWWGGGGVGGGGGGGGGGWGGGGVGGGGGGGGGGWGGGGVGGGHLPKLICNWNLAIT</sequence>
<dbReference type="AlphaFoldDB" id="A0A9Q1CPB8"/>
<keyword evidence="1" id="KW-0732">Signal</keyword>
<evidence type="ECO:0000256" key="1">
    <source>
        <dbReference type="SAM" id="SignalP"/>
    </source>
</evidence>
<protein>
    <recommendedName>
        <fullName evidence="4">Ig-like domain-containing protein</fullName>
    </recommendedName>
</protein>
<proteinExistence type="predicted"/>
<keyword evidence="3" id="KW-1185">Reference proteome</keyword>
<dbReference type="Proteomes" id="UP001152320">
    <property type="component" value="Chromosome 1"/>
</dbReference>
<name>A0A9Q1CPB8_HOLLE</name>
<evidence type="ECO:0000313" key="2">
    <source>
        <dbReference type="EMBL" id="KAJ8048595.1"/>
    </source>
</evidence>
<evidence type="ECO:0000313" key="3">
    <source>
        <dbReference type="Proteomes" id="UP001152320"/>
    </source>
</evidence>
<comment type="caution">
    <text evidence="2">The sequence shown here is derived from an EMBL/GenBank/DDBJ whole genome shotgun (WGS) entry which is preliminary data.</text>
</comment>
<accession>A0A9Q1CPB8</accession>
<gene>
    <name evidence="2" type="ORF">HOLleu_00965</name>
</gene>
<organism evidence="2 3">
    <name type="scientific">Holothuria leucospilota</name>
    <name type="common">Black long sea cucumber</name>
    <name type="synonym">Mertensiothuria leucospilota</name>
    <dbReference type="NCBI Taxonomy" id="206669"/>
    <lineage>
        <taxon>Eukaryota</taxon>
        <taxon>Metazoa</taxon>
        <taxon>Echinodermata</taxon>
        <taxon>Eleutherozoa</taxon>
        <taxon>Echinozoa</taxon>
        <taxon>Holothuroidea</taxon>
        <taxon>Aspidochirotacea</taxon>
        <taxon>Aspidochirotida</taxon>
        <taxon>Holothuriidae</taxon>
        <taxon>Holothuria</taxon>
    </lineage>
</organism>
<dbReference type="OrthoDB" id="8718740at2759"/>